<sequence length="511" mass="58072">MANIPPLSYAVLTPASIALGLLCSVCLYWIIWTLYSLFFHPLSAYPGPKLWALTRLPWIWTSLRGDIAWTIRDFHEQYGPVIRIAPDELSYTTGTAGKKIYGQRSPEFVKCLDGRGIVPPSRMGVRGIVTAHQEKHAQLRRAILPAFSERALREQESFFQLYAGKLTAQLSRVCKSGPQDMVRWYSFTTFDIVSDLAFGEAAGCLGRSIHRSFPLSLDNADSPWLAVLGLRAKSIVWLQFTVYYGLYHWIAWIAPKYMLQARQKHIELCGEKIRRRLQLKEDRKDFMSYILDNKSEKLSNLELVIMASAFIVAGSRTSAAALSGMTFLLLRNPPVYRRLVDEIRSAFQKEEDMTMVATGQLRYLGAVIEEGLRLYPPSPSSLPRFVPGKGEEIDGKWVPGGIAVGVHQLSAGSMEWNFQQAKSFIPERWLDVSADSPFANDNRTSIQPFSYGPRNCIGKSMAYAEMRLILAHILWKFDLELVDKSDTWSTTQKTYLVWEKPPLMINIRERE</sequence>
<dbReference type="GO" id="GO:0020037">
    <property type="term" value="F:heme binding"/>
    <property type="evidence" value="ECO:0007669"/>
    <property type="project" value="InterPro"/>
</dbReference>
<comment type="similarity">
    <text evidence="2 9">Belongs to the cytochrome P450 family.</text>
</comment>
<dbReference type="GO" id="GO:0005506">
    <property type="term" value="F:iron ion binding"/>
    <property type="evidence" value="ECO:0007669"/>
    <property type="project" value="InterPro"/>
</dbReference>
<dbReference type="InterPro" id="IPR001128">
    <property type="entry name" value="Cyt_P450"/>
</dbReference>
<dbReference type="InterPro" id="IPR017972">
    <property type="entry name" value="Cyt_P450_CS"/>
</dbReference>
<keyword evidence="10" id="KW-1133">Transmembrane helix</keyword>
<feature type="binding site" description="axial binding residue" evidence="8">
    <location>
        <position position="456"/>
    </location>
    <ligand>
        <name>heme</name>
        <dbReference type="ChEBI" id="CHEBI:30413"/>
    </ligand>
    <ligandPart>
        <name>Fe</name>
        <dbReference type="ChEBI" id="CHEBI:18248"/>
    </ligandPart>
</feature>
<keyword evidence="5 9" id="KW-0560">Oxidoreductase</keyword>
<evidence type="ECO:0000256" key="2">
    <source>
        <dbReference type="ARBA" id="ARBA00010617"/>
    </source>
</evidence>
<protein>
    <submittedName>
        <fullName evidence="11">Averantin hydroxylase</fullName>
    </submittedName>
</protein>
<evidence type="ECO:0000256" key="3">
    <source>
        <dbReference type="ARBA" id="ARBA00022617"/>
    </source>
</evidence>
<dbReference type="InterPro" id="IPR050121">
    <property type="entry name" value="Cytochrome_P450_monoxygenase"/>
</dbReference>
<dbReference type="GeneID" id="81425550"/>
<dbReference type="GO" id="GO:0016705">
    <property type="term" value="F:oxidoreductase activity, acting on paired donors, with incorporation or reduction of molecular oxygen"/>
    <property type="evidence" value="ECO:0007669"/>
    <property type="project" value="InterPro"/>
</dbReference>
<dbReference type="AlphaFoldDB" id="A0A9W9LQ37"/>
<keyword evidence="6 8" id="KW-0408">Iron</keyword>
<name>A0A9W9LQ37_9EURO</name>
<dbReference type="InterPro" id="IPR036396">
    <property type="entry name" value="Cyt_P450_sf"/>
</dbReference>
<comment type="cofactor">
    <cofactor evidence="1 8">
        <name>heme</name>
        <dbReference type="ChEBI" id="CHEBI:30413"/>
    </cofactor>
</comment>
<evidence type="ECO:0000256" key="6">
    <source>
        <dbReference type="ARBA" id="ARBA00023004"/>
    </source>
</evidence>
<keyword evidence="10" id="KW-0812">Transmembrane</keyword>
<dbReference type="Gene3D" id="1.10.630.10">
    <property type="entry name" value="Cytochrome P450"/>
    <property type="match status" value="1"/>
</dbReference>
<dbReference type="PRINTS" id="PR00385">
    <property type="entry name" value="P450"/>
</dbReference>
<organism evidence="11 12">
    <name type="scientific">Penicillium canariense</name>
    <dbReference type="NCBI Taxonomy" id="189055"/>
    <lineage>
        <taxon>Eukaryota</taxon>
        <taxon>Fungi</taxon>
        <taxon>Dikarya</taxon>
        <taxon>Ascomycota</taxon>
        <taxon>Pezizomycotina</taxon>
        <taxon>Eurotiomycetes</taxon>
        <taxon>Eurotiomycetidae</taxon>
        <taxon>Eurotiales</taxon>
        <taxon>Aspergillaceae</taxon>
        <taxon>Penicillium</taxon>
    </lineage>
</organism>
<evidence type="ECO:0000256" key="10">
    <source>
        <dbReference type="SAM" id="Phobius"/>
    </source>
</evidence>
<dbReference type="PRINTS" id="PR00463">
    <property type="entry name" value="EP450I"/>
</dbReference>
<keyword evidence="12" id="KW-1185">Reference proteome</keyword>
<dbReference type="SUPFAM" id="SSF48264">
    <property type="entry name" value="Cytochrome P450"/>
    <property type="match status" value="1"/>
</dbReference>
<evidence type="ECO:0000256" key="9">
    <source>
        <dbReference type="RuleBase" id="RU000461"/>
    </source>
</evidence>
<evidence type="ECO:0000256" key="8">
    <source>
        <dbReference type="PIRSR" id="PIRSR602401-1"/>
    </source>
</evidence>
<comment type="caution">
    <text evidence="11">The sequence shown here is derived from an EMBL/GenBank/DDBJ whole genome shotgun (WGS) entry which is preliminary data.</text>
</comment>
<dbReference type="EMBL" id="JAPQKN010000002">
    <property type="protein sequence ID" value="KAJ5168655.1"/>
    <property type="molecule type" value="Genomic_DNA"/>
</dbReference>
<dbReference type="OrthoDB" id="1470350at2759"/>
<dbReference type="RefSeq" id="XP_056545116.1">
    <property type="nucleotide sequence ID" value="XM_056686374.1"/>
</dbReference>
<evidence type="ECO:0000256" key="1">
    <source>
        <dbReference type="ARBA" id="ARBA00001971"/>
    </source>
</evidence>
<evidence type="ECO:0000256" key="5">
    <source>
        <dbReference type="ARBA" id="ARBA00023002"/>
    </source>
</evidence>
<keyword evidence="7 9" id="KW-0503">Monooxygenase</keyword>
<dbReference type="PROSITE" id="PS00086">
    <property type="entry name" value="CYTOCHROME_P450"/>
    <property type="match status" value="1"/>
</dbReference>
<dbReference type="Proteomes" id="UP001149163">
    <property type="component" value="Unassembled WGS sequence"/>
</dbReference>
<reference evidence="11" key="1">
    <citation type="submission" date="2022-11" db="EMBL/GenBank/DDBJ databases">
        <authorList>
            <person name="Petersen C."/>
        </authorList>
    </citation>
    <scope>NUCLEOTIDE SEQUENCE</scope>
    <source>
        <strain evidence="11">IBT 26290</strain>
    </source>
</reference>
<dbReference type="Pfam" id="PF00067">
    <property type="entry name" value="p450"/>
    <property type="match status" value="1"/>
</dbReference>
<evidence type="ECO:0000256" key="7">
    <source>
        <dbReference type="ARBA" id="ARBA00023033"/>
    </source>
</evidence>
<gene>
    <name evidence="11" type="ORF">N7482_004249</name>
</gene>
<keyword evidence="10" id="KW-0472">Membrane</keyword>
<proteinExistence type="inferred from homology"/>
<dbReference type="PANTHER" id="PTHR24305:SF230">
    <property type="entry name" value="P450, PUTATIVE (EUROFUNG)-RELATED"/>
    <property type="match status" value="1"/>
</dbReference>
<keyword evidence="4 8" id="KW-0479">Metal-binding</keyword>
<feature type="transmembrane region" description="Helical" evidence="10">
    <location>
        <begin position="15"/>
        <end position="39"/>
    </location>
</feature>
<accession>A0A9W9LQ37</accession>
<keyword evidence="3 8" id="KW-0349">Heme</keyword>
<dbReference type="GO" id="GO:0043386">
    <property type="term" value="P:mycotoxin biosynthetic process"/>
    <property type="evidence" value="ECO:0007669"/>
    <property type="project" value="UniProtKB-ARBA"/>
</dbReference>
<dbReference type="InterPro" id="IPR002401">
    <property type="entry name" value="Cyt_P450_E_grp-I"/>
</dbReference>
<evidence type="ECO:0000313" key="12">
    <source>
        <dbReference type="Proteomes" id="UP001149163"/>
    </source>
</evidence>
<evidence type="ECO:0000256" key="4">
    <source>
        <dbReference type="ARBA" id="ARBA00022723"/>
    </source>
</evidence>
<dbReference type="PANTHER" id="PTHR24305">
    <property type="entry name" value="CYTOCHROME P450"/>
    <property type="match status" value="1"/>
</dbReference>
<feature type="transmembrane region" description="Helical" evidence="10">
    <location>
        <begin position="235"/>
        <end position="254"/>
    </location>
</feature>
<dbReference type="CDD" id="cd11058">
    <property type="entry name" value="CYP60B-like"/>
    <property type="match status" value="1"/>
</dbReference>
<evidence type="ECO:0000313" key="11">
    <source>
        <dbReference type="EMBL" id="KAJ5168655.1"/>
    </source>
</evidence>
<reference evidence="11" key="2">
    <citation type="journal article" date="2023" name="IMA Fungus">
        <title>Comparative genomic study of the Penicillium genus elucidates a diverse pangenome and 15 lateral gene transfer events.</title>
        <authorList>
            <person name="Petersen C."/>
            <person name="Sorensen T."/>
            <person name="Nielsen M.R."/>
            <person name="Sondergaard T.E."/>
            <person name="Sorensen J.L."/>
            <person name="Fitzpatrick D.A."/>
            <person name="Frisvad J.C."/>
            <person name="Nielsen K.L."/>
        </authorList>
    </citation>
    <scope>NUCLEOTIDE SEQUENCE</scope>
    <source>
        <strain evidence="11">IBT 26290</strain>
    </source>
</reference>
<dbReference type="GO" id="GO:0004497">
    <property type="term" value="F:monooxygenase activity"/>
    <property type="evidence" value="ECO:0007669"/>
    <property type="project" value="UniProtKB-KW"/>
</dbReference>